<sequence>MDELASGFSGVGYEAHTVIVQSELKPGGSESQSLHMLLPNGFQSNSSKHEPPQKKATIASIDIIIGEYIFEKIMTPQDILESAPMLQFRMQLVIHSSLNSYFVTCYDHGENIIQTLQ</sequence>
<organism evidence="2 3">
    <name type="scientific">Sphenostylis stenocarpa</name>
    <dbReference type="NCBI Taxonomy" id="92480"/>
    <lineage>
        <taxon>Eukaryota</taxon>
        <taxon>Viridiplantae</taxon>
        <taxon>Streptophyta</taxon>
        <taxon>Embryophyta</taxon>
        <taxon>Tracheophyta</taxon>
        <taxon>Spermatophyta</taxon>
        <taxon>Magnoliopsida</taxon>
        <taxon>eudicotyledons</taxon>
        <taxon>Gunneridae</taxon>
        <taxon>Pentapetalae</taxon>
        <taxon>rosids</taxon>
        <taxon>fabids</taxon>
        <taxon>Fabales</taxon>
        <taxon>Fabaceae</taxon>
        <taxon>Papilionoideae</taxon>
        <taxon>50 kb inversion clade</taxon>
        <taxon>NPAAA clade</taxon>
        <taxon>indigoferoid/millettioid clade</taxon>
        <taxon>Phaseoleae</taxon>
        <taxon>Sphenostylis</taxon>
    </lineage>
</organism>
<reference evidence="2" key="1">
    <citation type="submission" date="2023-10" db="EMBL/GenBank/DDBJ databases">
        <authorList>
            <person name="Domelevo Entfellner J.-B."/>
        </authorList>
    </citation>
    <scope>NUCLEOTIDE SEQUENCE</scope>
</reference>
<evidence type="ECO:0000313" key="3">
    <source>
        <dbReference type="Proteomes" id="UP001189624"/>
    </source>
</evidence>
<dbReference type="Gramene" id="rna-AYBTSS11_LOCUS19220">
    <property type="protein sequence ID" value="CAJ1962383.1"/>
    <property type="gene ID" value="gene-AYBTSS11_LOCUS19220"/>
</dbReference>
<feature type="region of interest" description="Disordered" evidence="1">
    <location>
        <begin position="26"/>
        <end position="54"/>
    </location>
</feature>
<accession>A0AA86SJQ8</accession>
<dbReference type="EMBL" id="OY731403">
    <property type="protein sequence ID" value="CAJ1962383.1"/>
    <property type="molecule type" value="Genomic_DNA"/>
</dbReference>
<keyword evidence="3" id="KW-1185">Reference proteome</keyword>
<feature type="non-terminal residue" evidence="2">
    <location>
        <position position="117"/>
    </location>
</feature>
<dbReference type="AlphaFoldDB" id="A0AA86SJQ8"/>
<gene>
    <name evidence="2" type="ORF">AYBTSS11_LOCUS19220</name>
</gene>
<name>A0AA86SJQ8_9FABA</name>
<evidence type="ECO:0000313" key="2">
    <source>
        <dbReference type="EMBL" id="CAJ1962383.1"/>
    </source>
</evidence>
<proteinExistence type="predicted"/>
<protein>
    <submittedName>
        <fullName evidence="2">Uncharacterized protein</fullName>
    </submittedName>
</protein>
<dbReference type="Proteomes" id="UP001189624">
    <property type="component" value="Chromosome 6"/>
</dbReference>
<evidence type="ECO:0000256" key="1">
    <source>
        <dbReference type="SAM" id="MobiDB-lite"/>
    </source>
</evidence>